<sequence>MKKHMPNRERGNVVEGEKLLFSFRTLSNEISKIIGEIVSFGKTSDGLEYI</sequence>
<dbReference type="Proteomes" id="UP000030682">
    <property type="component" value="Unassembled WGS sequence"/>
</dbReference>
<name>W8YDF8_BACTU</name>
<accession>W8YDF8</accession>
<protein>
    <submittedName>
        <fullName evidence="1">Uncharacterized protein</fullName>
    </submittedName>
</protein>
<dbReference type="EMBL" id="HG810024">
    <property type="protein sequence ID" value="CDN39569.1"/>
    <property type="molecule type" value="Genomic_DNA"/>
</dbReference>
<gene>
    <name evidence="1" type="ORF">BTDB27_p000232</name>
</gene>
<proteinExistence type="predicted"/>
<dbReference type="AlphaFoldDB" id="W8YDF8"/>
<reference evidence="1" key="2">
    <citation type="submission" date="2014-01" db="EMBL/GenBank/DDBJ databases">
        <authorList>
            <person name="Aslett M."/>
        </authorList>
    </citation>
    <scope>NUCLEOTIDE SEQUENCE [LARGE SCALE GENOMIC DNA]</scope>
    <source>
        <strain evidence="1">DB27</strain>
    </source>
</reference>
<dbReference type="HOGENOM" id="CLU_206994_0_0_9"/>
<evidence type="ECO:0000313" key="1">
    <source>
        <dbReference type="EMBL" id="CDN39569.1"/>
    </source>
</evidence>
<dbReference type="RefSeq" id="WP_196231833.1">
    <property type="nucleotide sequence ID" value="NZ_HG810024.1"/>
</dbReference>
<reference evidence="1" key="1">
    <citation type="submission" date="2014-01" db="EMBL/GenBank/DDBJ databases">
        <title>Draft genome sequence of highly nematicidal Bacillus thuringiensis DB27.</title>
        <authorList>
            <person name="Iatsenko I."/>
            <person name="Pickard D."/>
            <person name="Corton C."/>
            <person name="Dougan G."/>
            <person name="Sommer R.J."/>
        </authorList>
    </citation>
    <scope>NUCLEOTIDE SEQUENCE [LARGE SCALE GENOMIC DNA]</scope>
    <source>
        <strain evidence="1">DB27</strain>
    </source>
</reference>
<organism evidence="1">
    <name type="scientific">Bacillus thuringiensis DB27</name>
    <dbReference type="NCBI Taxonomy" id="1431339"/>
    <lineage>
        <taxon>Bacteria</taxon>
        <taxon>Bacillati</taxon>
        <taxon>Bacillota</taxon>
        <taxon>Bacilli</taxon>
        <taxon>Bacillales</taxon>
        <taxon>Bacillaceae</taxon>
        <taxon>Bacillus</taxon>
        <taxon>Bacillus cereus group</taxon>
    </lineage>
</organism>